<dbReference type="SMART" id="SM00065">
    <property type="entry name" value="GAF"/>
    <property type="match status" value="1"/>
</dbReference>
<feature type="domain" description="PAC" evidence="3">
    <location>
        <begin position="84"/>
        <end position="137"/>
    </location>
</feature>
<keyword evidence="5" id="KW-1185">Reference proteome</keyword>
<dbReference type="GO" id="GO:0016791">
    <property type="term" value="F:phosphatase activity"/>
    <property type="evidence" value="ECO:0007669"/>
    <property type="project" value="TreeGrafter"/>
</dbReference>
<sequence>MAAHSARSDGEPDNPFGRSSAVLAVFEGPEHILRVANATFNAVLGTDARALGRPLARSLPELVGQGLITLLDGVYRTGRPYSAQDVPVRLEGGGHSREAYFDLTVEPRLDDSGGTLGVRVLGVDITPLRHAQELAAEQRALLEQIARHAPLHEVLDGMTHVIEDLAPGVIASVLLADPDGLHLRHGAAPSLPDSFNEAIDGIATGEGMGSCGTAAHRRRAVVTSDIATDPSWEDYREQAADAGVAACWSTPIISSDDRLLGTFAMYHRTPRAPQDSDLALCTAFARIAALAVERHRAEEARAVAEAREKAAREDLAFLLEAGTALGRDLDYEQTLRHLARLCVPDLAPLCVIDALADGRVRRIAARAEKPGQQLLLAAHSAAVLPSGTTPEATRIARGAPDTPGPWEALDVTGHVRIPLRERGRGYGTLTLLTTGDHPLEWRQVALAEELAHRASTVARNARQFRDRARLAHDLQAGLLLADMPDLPGGELAAYYRPAGEGLDIGGDFYDVFPLPGGRWAFMIGDVCGRGARAATITALVRHTARAVAPLLADPVAVAGAINTALLERVPGSGGDFVTLVYGHLLPRGDRLDIDLIRAGHLMPVHHRPGSPPAPVSSEGMLLGAFREAVPDAASLRLRAGESLVLTTDGITESRDRAGRQFGEAGITRALDRARPVTAHDVLGAVIRAVSRHTAGVPTDDDQALLVLTAQRSADEKDAGRGGKFEP</sequence>
<dbReference type="InterPro" id="IPR036457">
    <property type="entry name" value="PPM-type-like_dom_sf"/>
</dbReference>
<dbReference type="Gene3D" id="3.30.450.20">
    <property type="entry name" value="PAS domain"/>
    <property type="match status" value="1"/>
</dbReference>
<dbReference type="Pfam" id="PF07228">
    <property type="entry name" value="SpoIIE"/>
    <property type="match status" value="1"/>
</dbReference>
<organism evidence="4 5">
    <name type="scientific">Actinacidiphila yanglinensis</name>
    <dbReference type="NCBI Taxonomy" id="310779"/>
    <lineage>
        <taxon>Bacteria</taxon>
        <taxon>Bacillati</taxon>
        <taxon>Actinomycetota</taxon>
        <taxon>Actinomycetes</taxon>
        <taxon>Kitasatosporales</taxon>
        <taxon>Streptomycetaceae</taxon>
        <taxon>Actinacidiphila</taxon>
    </lineage>
</organism>
<keyword evidence="1" id="KW-0378">Hydrolase</keyword>
<dbReference type="SMART" id="SM00331">
    <property type="entry name" value="PP2C_SIG"/>
    <property type="match status" value="1"/>
</dbReference>
<dbReference type="PROSITE" id="PS50113">
    <property type="entry name" value="PAC"/>
    <property type="match status" value="1"/>
</dbReference>
<evidence type="ECO:0000256" key="2">
    <source>
        <dbReference type="SAM" id="Coils"/>
    </source>
</evidence>
<dbReference type="AlphaFoldDB" id="A0A1H6DA68"/>
<name>A0A1H6DA68_9ACTN</name>
<dbReference type="InterPro" id="IPR000700">
    <property type="entry name" value="PAS-assoc_C"/>
</dbReference>
<protein>
    <submittedName>
        <fullName evidence="4">Serine phosphatase RsbU, regulator of sigma subunit</fullName>
    </submittedName>
</protein>
<dbReference type="Proteomes" id="UP000236754">
    <property type="component" value="Unassembled WGS sequence"/>
</dbReference>
<gene>
    <name evidence="4" type="ORF">SAMN05216223_1132</name>
</gene>
<reference evidence="4 5" key="1">
    <citation type="submission" date="2016-10" db="EMBL/GenBank/DDBJ databases">
        <authorList>
            <person name="de Groot N.N."/>
        </authorList>
    </citation>
    <scope>NUCLEOTIDE SEQUENCE [LARGE SCALE GENOMIC DNA]</scope>
    <source>
        <strain evidence="4 5">CGMCC 4.2023</strain>
    </source>
</reference>
<dbReference type="OrthoDB" id="5241041at2"/>
<dbReference type="SUPFAM" id="SSF55781">
    <property type="entry name" value="GAF domain-like"/>
    <property type="match status" value="2"/>
</dbReference>
<dbReference type="Pfam" id="PF13185">
    <property type="entry name" value="GAF_2"/>
    <property type="match status" value="1"/>
</dbReference>
<accession>A0A1H6DA68</accession>
<dbReference type="InterPro" id="IPR052016">
    <property type="entry name" value="Bact_Sigma-Reg"/>
</dbReference>
<feature type="coiled-coil region" evidence="2">
    <location>
        <begin position="287"/>
        <end position="314"/>
    </location>
</feature>
<proteinExistence type="predicted"/>
<dbReference type="InterPro" id="IPR029016">
    <property type="entry name" value="GAF-like_dom_sf"/>
</dbReference>
<evidence type="ECO:0000259" key="3">
    <source>
        <dbReference type="PROSITE" id="PS50113"/>
    </source>
</evidence>
<dbReference type="Gene3D" id="3.30.450.40">
    <property type="match status" value="2"/>
</dbReference>
<dbReference type="InterPro" id="IPR013656">
    <property type="entry name" value="PAS_4"/>
</dbReference>
<keyword evidence="2" id="KW-0175">Coiled coil</keyword>
<evidence type="ECO:0000313" key="5">
    <source>
        <dbReference type="Proteomes" id="UP000236754"/>
    </source>
</evidence>
<dbReference type="Pfam" id="PF08448">
    <property type="entry name" value="PAS_4"/>
    <property type="match status" value="1"/>
</dbReference>
<dbReference type="PANTHER" id="PTHR43156:SF2">
    <property type="entry name" value="STAGE II SPORULATION PROTEIN E"/>
    <property type="match status" value="1"/>
</dbReference>
<dbReference type="InterPro" id="IPR003018">
    <property type="entry name" value="GAF"/>
</dbReference>
<evidence type="ECO:0000256" key="1">
    <source>
        <dbReference type="ARBA" id="ARBA00022801"/>
    </source>
</evidence>
<dbReference type="Gene3D" id="3.60.40.10">
    <property type="entry name" value="PPM-type phosphatase domain"/>
    <property type="match status" value="1"/>
</dbReference>
<dbReference type="PANTHER" id="PTHR43156">
    <property type="entry name" value="STAGE II SPORULATION PROTEIN E-RELATED"/>
    <property type="match status" value="1"/>
</dbReference>
<dbReference type="EMBL" id="FNVU01000013">
    <property type="protein sequence ID" value="SEG81713.1"/>
    <property type="molecule type" value="Genomic_DNA"/>
</dbReference>
<dbReference type="InterPro" id="IPR001932">
    <property type="entry name" value="PPM-type_phosphatase-like_dom"/>
</dbReference>
<dbReference type="RefSeq" id="WP_103888524.1">
    <property type="nucleotide sequence ID" value="NZ_FNVU01000013.1"/>
</dbReference>
<evidence type="ECO:0000313" key="4">
    <source>
        <dbReference type="EMBL" id="SEG81713.1"/>
    </source>
</evidence>